<protein>
    <recommendedName>
        <fullName evidence="2">protein-tyrosine-phosphatase</fullName>
        <ecNumber evidence="2">3.1.3.48</ecNumber>
    </recommendedName>
</protein>
<feature type="region of interest" description="Disordered" evidence="5">
    <location>
        <begin position="36"/>
        <end position="60"/>
    </location>
</feature>
<comment type="similarity">
    <text evidence="1">Belongs to the protein-tyrosine phosphatase family. Non-receptor class dual specificity subfamily.</text>
</comment>
<dbReference type="Proteomes" id="UP001154282">
    <property type="component" value="Unassembled WGS sequence"/>
</dbReference>
<gene>
    <name evidence="6" type="ORF">LITE_LOCUS9539</name>
</gene>
<evidence type="ECO:0000256" key="5">
    <source>
        <dbReference type="SAM" id="MobiDB-lite"/>
    </source>
</evidence>
<keyword evidence="3" id="KW-0378">Hydrolase</keyword>
<feature type="non-terminal residue" evidence="6">
    <location>
        <position position="1"/>
    </location>
</feature>
<dbReference type="GO" id="GO:0008138">
    <property type="term" value="F:protein tyrosine/serine/threonine phosphatase activity"/>
    <property type="evidence" value="ECO:0007669"/>
    <property type="project" value="TreeGrafter"/>
</dbReference>
<reference evidence="6" key="1">
    <citation type="submission" date="2022-08" db="EMBL/GenBank/DDBJ databases">
        <authorList>
            <person name="Gutierrez-Valencia J."/>
        </authorList>
    </citation>
    <scope>NUCLEOTIDE SEQUENCE</scope>
</reference>
<proteinExistence type="inferred from homology"/>
<dbReference type="PANTHER" id="PTHR45848">
    <property type="entry name" value="DUAL SPECIFICITY PROTEIN PHOSPHATASE 12 FAMILY MEMBER"/>
    <property type="match status" value="1"/>
</dbReference>
<comment type="caution">
    <text evidence="6">The sequence shown here is derived from an EMBL/GenBank/DDBJ whole genome shotgun (WGS) entry which is preliminary data.</text>
</comment>
<accession>A0AAV0IM54</accession>
<dbReference type="GO" id="GO:0004725">
    <property type="term" value="F:protein tyrosine phosphatase activity"/>
    <property type="evidence" value="ECO:0007669"/>
    <property type="project" value="UniProtKB-EC"/>
</dbReference>
<sequence length="101" mass="11290">QTGAPVNGEKKRVQAYRCKKCRRLVALEGNVVGHVPGEGESSFSWNKRRSGNPFSKSDQTDCSSIFVEPLRWMTAGMHNAYSPNIYCLQLTSSLCSMFRSI</sequence>
<keyword evidence="7" id="KW-1185">Reference proteome</keyword>
<name>A0AAV0IM54_9ROSI</name>
<dbReference type="EC" id="3.1.3.48" evidence="2"/>
<dbReference type="EMBL" id="CAMGYJ010000004">
    <property type="protein sequence ID" value="CAI0397445.1"/>
    <property type="molecule type" value="Genomic_DNA"/>
</dbReference>
<evidence type="ECO:0000256" key="1">
    <source>
        <dbReference type="ARBA" id="ARBA00008601"/>
    </source>
</evidence>
<organism evidence="6 7">
    <name type="scientific">Linum tenue</name>
    <dbReference type="NCBI Taxonomy" id="586396"/>
    <lineage>
        <taxon>Eukaryota</taxon>
        <taxon>Viridiplantae</taxon>
        <taxon>Streptophyta</taxon>
        <taxon>Embryophyta</taxon>
        <taxon>Tracheophyta</taxon>
        <taxon>Spermatophyta</taxon>
        <taxon>Magnoliopsida</taxon>
        <taxon>eudicotyledons</taxon>
        <taxon>Gunneridae</taxon>
        <taxon>Pentapetalae</taxon>
        <taxon>rosids</taxon>
        <taxon>fabids</taxon>
        <taxon>Malpighiales</taxon>
        <taxon>Linaceae</taxon>
        <taxon>Linum</taxon>
    </lineage>
</organism>
<evidence type="ECO:0000256" key="2">
    <source>
        <dbReference type="ARBA" id="ARBA00013064"/>
    </source>
</evidence>
<evidence type="ECO:0000256" key="4">
    <source>
        <dbReference type="ARBA" id="ARBA00022912"/>
    </source>
</evidence>
<evidence type="ECO:0000256" key="3">
    <source>
        <dbReference type="ARBA" id="ARBA00022801"/>
    </source>
</evidence>
<evidence type="ECO:0000313" key="7">
    <source>
        <dbReference type="Proteomes" id="UP001154282"/>
    </source>
</evidence>
<evidence type="ECO:0000313" key="6">
    <source>
        <dbReference type="EMBL" id="CAI0397445.1"/>
    </source>
</evidence>
<dbReference type="PANTHER" id="PTHR45848:SF4">
    <property type="entry name" value="DUAL SPECIFICITY PROTEIN PHOSPHATASE 12"/>
    <property type="match status" value="1"/>
</dbReference>
<dbReference type="AlphaFoldDB" id="A0AAV0IM54"/>
<keyword evidence="4" id="KW-0904">Protein phosphatase</keyword>